<evidence type="ECO:0000259" key="5">
    <source>
        <dbReference type="Pfam" id="PF03446"/>
    </source>
</evidence>
<keyword evidence="2 7" id="KW-0560">Oxidoreductase</keyword>
<accession>A0A6J4H7R1</accession>
<dbReference type="InterPro" id="IPR015815">
    <property type="entry name" value="HIBADH-related"/>
</dbReference>
<keyword evidence="3" id="KW-0520">NAD</keyword>
<organism evidence="7">
    <name type="scientific">uncultured Acidimicrobiales bacterium</name>
    <dbReference type="NCBI Taxonomy" id="310071"/>
    <lineage>
        <taxon>Bacteria</taxon>
        <taxon>Bacillati</taxon>
        <taxon>Actinomycetota</taxon>
        <taxon>Acidimicrobiia</taxon>
        <taxon>Acidimicrobiales</taxon>
        <taxon>environmental samples</taxon>
    </lineage>
</organism>
<dbReference type="PANTHER" id="PTHR43580:SF2">
    <property type="entry name" value="CYTOKINE-LIKE NUCLEAR FACTOR N-PAC"/>
    <property type="match status" value="1"/>
</dbReference>
<dbReference type="InterPro" id="IPR006115">
    <property type="entry name" value="6PGDH_NADP-bd"/>
</dbReference>
<dbReference type="InterPro" id="IPR013328">
    <property type="entry name" value="6PGD_dom2"/>
</dbReference>
<dbReference type="Gene3D" id="3.40.50.720">
    <property type="entry name" value="NAD(P)-binding Rossmann-like Domain"/>
    <property type="match status" value="1"/>
</dbReference>
<sequence>MCPVPTVSVVGLGAMGRAMTSRLLRTGHEVVVWNRSPAPVGEAVREGASSASTPAEAASRAEYVITMISDPPALEAVTDGSDGVLAAAAPGSALLQMATVGPGPVLALAERMPAGVDLVDCPVLGSLSEAEGGTLSVFVGGDADRAAPVLESLGRIVPVGPVGAGSRAKLVANSTLFGLLGILGEAIALGDGLGLPREATWEVLGASPLAAQAERRRAPLEAGEAPVRFGLALAVKDADLVLKAADAAGLSLPLASAARGWLASAVAEGRGEQDYSAVLAHIVLRAAG</sequence>
<protein>
    <submittedName>
        <fullName evidence="7">2-hydroxy-3-oxopropionate reductase</fullName>
        <ecNumber evidence="7">1.1.1.60</ecNumber>
    </submittedName>
</protein>
<reference evidence="7" key="1">
    <citation type="submission" date="2020-02" db="EMBL/GenBank/DDBJ databases">
        <authorList>
            <person name="Meier V. D."/>
        </authorList>
    </citation>
    <scope>NUCLEOTIDE SEQUENCE</scope>
    <source>
        <strain evidence="7">AVDCRST_MAG76</strain>
    </source>
</reference>
<dbReference type="Pfam" id="PF14833">
    <property type="entry name" value="NAD_binding_11"/>
    <property type="match status" value="1"/>
</dbReference>
<dbReference type="InterPro" id="IPR036291">
    <property type="entry name" value="NAD(P)-bd_dom_sf"/>
</dbReference>
<gene>
    <name evidence="7" type="ORF">AVDCRST_MAG76-386</name>
</gene>
<dbReference type="Gene3D" id="1.10.1040.10">
    <property type="entry name" value="N-(1-d-carboxylethyl)-l-norvaline Dehydrogenase, domain 2"/>
    <property type="match status" value="1"/>
</dbReference>
<feature type="domain" description="6-phosphogluconate dehydrogenase NADP-binding" evidence="5">
    <location>
        <begin position="7"/>
        <end position="156"/>
    </location>
</feature>
<dbReference type="SUPFAM" id="SSF48179">
    <property type="entry name" value="6-phosphogluconate dehydrogenase C-terminal domain-like"/>
    <property type="match status" value="1"/>
</dbReference>
<feature type="active site" evidence="4">
    <location>
        <position position="169"/>
    </location>
</feature>
<comment type="similarity">
    <text evidence="1">Belongs to the HIBADH-related family.</text>
</comment>
<proteinExistence type="inferred from homology"/>
<evidence type="ECO:0000259" key="6">
    <source>
        <dbReference type="Pfam" id="PF14833"/>
    </source>
</evidence>
<evidence type="ECO:0000313" key="7">
    <source>
        <dbReference type="EMBL" id="CAA9215674.1"/>
    </source>
</evidence>
<dbReference type="Pfam" id="PF03446">
    <property type="entry name" value="NAD_binding_2"/>
    <property type="match status" value="1"/>
</dbReference>
<dbReference type="EMBL" id="CADCSZ010000026">
    <property type="protein sequence ID" value="CAA9215674.1"/>
    <property type="molecule type" value="Genomic_DNA"/>
</dbReference>
<dbReference type="GO" id="GO:0008679">
    <property type="term" value="F:2-hydroxy-3-oxopropionate reductase activity"/>
    <property type="evidence" value="ECO:0007669"/>
    <property type="project" value="UniProtKB-EC"/>
</dbReference>
<dbReference type="EC" id="1.1.1.60" evidence="7"/>
<evidence type="ECO:0000256" key="3">
    <source>
        <dbReference type="ARBA" id="ARBA00023027"/>
    </source>
</evidence>
<evidence type="ECO:0000256" key="4">
    <source>
        <dbReference type="PIRSR" id="PIRSR000103-1"/>
    </source>
</evidence>
<dbReference type="AlphaFoldDB" id="A0A6J4H7R1"/>
<dbReference type="PANTHER" id="PTHR43580">
    <property type="entry name" value="OXIDOREDUCTASE GLYR1-RELATED"/>
    <property type="match status" value="1"/>
</dbReference>
<feature type="domain" description="3-hydroxyisobutyrate dehydrogenase-like NAD-binding" evidence="6">
    <location>
        <begin position="163"/>
        <end position="280"/>
    </location>
</feature>
<evidence type="ECO:0000256" key="1">
    <source>
        <dbReference type="ARBA" id="ARBA00009080"/>
    </source>
</evidence>
<dbReference type="GO" id="GO:0051287">
    <property type="term" value="F:NAD binding"/>
    <property type="evidence" value="ECO:0007669"/>
    <property type="project" value="InterPro"/>
</dbReference>
<dbReference type="GO" id="GO:0050661">
    <property type="term" value="F:NADP binding"/>
    <property type="evidence" value="ECO:0007669"/>
    <property type="project" value="InterPro"/>
</dbReference>
<dbReference type="InterPro" id="IPR051265">
    <property type="entry name" value="HIBADH-related_NP60_sf"/>
</dbReference>
<dbReference type="InterPro" id="IPR008927">
    <property type="entry name" value="6-PGluconate_DH-like_C_sf"/>
</dbReference>
<dbReference type="SUPFAM" id="SSF51735">
    <property type="entry name" value="NAD(P)-binding Rossmann-fold domains"/>
    <property type="match status" value="1"/>
</dbReference>
<dbReference type="InterPro" id="IPR029154">
    <property type="entry name" value="HIBADH-like_NADP-bd"/>
</dbReference>
<name>A0A6J4H7R1_9ACTN</name>
<evidence type="ECO:0000256" key="2">
    <source>
        <dbReference type="ARBA" id="ARBA00023002"/>
    </source>
</evidence>
<dbReference type="PIRSF" id="PIRSF000103">
    <property type="entry name" value="HIBADH"/>
    <property type="match status" value="1"/>
</dbReference>